<dbReference type="PROSITE" id="PS51257">
    <property type="entry name" value="PROKAR_LIPOPROTEIN"/>
    <property type="match status" value="1"/>
</dbReference>
<evidence type="ECO:0000313" key="7">
    <source>
        <dbReference type="Proteomes" id="UP001500604"/>
    </source>
</evidence>
<dbReference type="PANTHER" id="PTHR10361">
    <property type="entry name" value="SODIUM-BILE ACID COTRANSPORTER"/>
    <property type="match status" value="1"/>
</dbReference>
<dbReference type="EMBL" id="BAABFL010000114">
    <property type="protein sequence ID" value="GAA4648943.1"/>
    <property type="molecule type" value="Genomic_DNA"/>
</dbReference>
<feature type="transmembrane region" description="Helical" evidence="5">
    <location>
        <begin position="5"/>
        <end position="24"/>
    </location>
</feature>
<feature type="transmembrane region" description="Helical" evidence="5">
    <location>
        <begin position="185"/>
        <end position="207"/>
    </location>
</feature>
<dbReference type="Gene3D" id="1.20.1530.20">
    <property type="match status" value="1"/>
</dbReference>
<reference evidence="7" key="1">
    <citation type="journal article" date="2019" name="Int. J. Syst. Evol. Microbiol.">
        <title>The Global Catalogue of Microorganisms (GCM) 10K type strain sequencing project: providing services to taxonomists for standard genome sequencing and annotation.</title>
        <authorList>
            <consortium name="The Broad Institute Genomics Platform"/>
            <consortium name="The Broad Institute Genome Sequencing Center for Infectious Disease"/>
            <person name="Wu L."/>
            <person name="Ma J."/>
        </authorList>
    </citation>
    <scope>NUCLEOTIDE SEQUENCE [LARGE SCALE GENOMIC DNA]</scope>
    <source>
        <strain evidence="7">JCM 17805</strain>
    </source>
</reference>
<feature type="transmembrane region" description="Helical" evidence="5">
    <location>
        <begin position="213"/>
        <end position="236"/>
    </location>
</feature>
<comment type="caution">
    <text evidence="6">The sequence shown here is derived from an EMBL/GenBank/DDBJ whole genome shotgun (WGS) entry which is preliminary data.</text>
</comment>
<dbReference type="InterPro" id="IPR004710">
    <property type="entry name" value="Bilac:Na_transpt"/>
</dbReference>
<sequence length="306" mass="33168">MFSRYYSACFMIVALSACIWPQPWLIIQPFFFWLLAIIMVLMGLTLSWSDFLNILKQPGSVCLGVVLQFLVMPLLAWLISLALGYPTEWLIGMLLVGVAPGGIASNALTYLAGGNVALSISMTLVSTLLSLFMTPLLTGCYLSTVIHVDKTGMLLSIAQIVILPVVVGLLAVHMLGEPRIRKVRCWLPGLSLGLIMIAVSTLVALNADNLNRLSWTLLLGVLIHNAFGLLSGYLLARCLGQPTANARAIGIEVGTQNTGLAMALALKHFTPLATLPGAIFSVSQNIFGVTLARYWRRNDQQSDEPL</sequence>
<organism evidence="6 7">
    <name type="scientific">Kistimonas scapharcae</name>
    <dbReference type="NCBI Taxonomy" id="1036133"/>
    <lineage>
        <taxon>Bacteria</taxon>
        <taxon>Pseudomonadati</taxon>
        <taxon>Pseudomonadota</taxon>
        <taxon>Gammaproteobacteria</taxon>
        <taxon>Oceanospirillales</taxon>
        <taxon>Endozoicomonadaceae</taxon>
        <taxon>Kistimonas</taxon>
    </lineage>
</organism>
<name>A0ABP8UYE0_9GAMM</name>
<protein>
    <submittedName>
        <fullName evidence="6">Bile acid:sodium symporter family protein</fullName>
    </submittedName>
</protein>
<feature type="transmembrane region" description="Helical" evidence="5">
    <location>
        <begin position="89"/>
        <end position="112"/>
    </location>
</feature>
<dbReference type="InterPro" id="IPR038770">
    <property type="entry name" value="Na+/solute_symporter_sf"/>
</dbReference>
<feature type="transmembrane region" description="Helical" evidence="5">
    <location>
        <begin position="30"/>
        <end position="49"/>
    </location>
</feature>
<dbReference type="Proteomes" id="UP001500604">
    <property type="component" value="Unassembled WGS sequence"/>
</dbReference>
<keyword evidence="4 5" id="KW-0472">Membrane</keyword>
<dbReference type="Pfam" id="PF01758">
    <property type="entry name" value="SBF"/>
    <property type="match status" value="1"/>
</dbReference>
<proteinExistence type="predicted"/>
<feature type="transmembrane region" description="Helical" evidence="5">
    <location>
        <begin position="61"/>
        <end position="83"/>
    </location>
</feature>
<evidence type="ECO:0000256" key="4">
    <source>
        <dbReference type="ARBA" id="ARBA00023136"/>
    </source>
</evidence>
<keyword evidence="7" id="KW-1185">Reference proteome</keyword>
<evidence type="ECO:0000256" key="5">
    <source>
        <dbReference type="SAM" id="Phobius"/>
    </source>
</evidence>
<evidence type="ECO:0000256" key="3">
    <source>
        <dbReference type="ARBA" id="ARBA00022989"/>
    </source>
</evidence>
<comment type="subcellular location">
    <subcellularLocation>
        <location evidence="1">Membrane</location>
        <topology evidence="1">Multi-pass membrane protein</topology>
    </subcellularLocation>
</comment>
<dbReference type="RefSeq" id="WP_345194679.1">
    <property type="nucleotide sequence ID" value="NZ_BAABFL010000114.1"/>
</dbReference>
<gene>
    <name evidence="6" type="ORF">GCM10023116_12170</name>
</gene>
<dbReference type="InterPro" id="IPR002657">
    <property type="entry name" value="BilAc:Na_symport/Acr3"/>
</dbReference>
<evidence type="ECO:0000313" key="6">
    <source>
        <dbReference type="EMBL" id="GAA4648943.1"/>
    </source>
</evidence>
<evidence type="ECO:0000256" key="1">
    <source>
        <dbReference type="ARBA" id="ARBA00004141"/>
    </source>
</evidence>
<feature type="transmembrane region" description="Helical" evidence="5">
    <location>
        <begin position="124"/>
        <end position="146"/>
    </location>
</feature>
<keyword evidence="3 5" id="KW-1133">Transmembrane helix</keyword>
<evidence type="ECO:0000256" key="2">
    <source>
        <dbReference type="ARBA" id="ARBA00022692"/>
    </source>
</evidence>
<accession>A0ABP8UYE0</accession>
<feature type="transmembrane region" description="Helical" evidence="5">
    <location>
        <begin position="152"/>
        <end position="173"/>
    </location>
</feature>
<dbReference type="PANTHER" id="PTHR10361:SF28">
    <property type="entry name" value="P3 PROTEIN-RELATED"/>
    <property type="match status" value="1"/>
</dbReference>
<keyword evidence="2 5" id="KW-0812">Transmembrane</keyword>